<keyword evidence="4" id="KW-1185">Reference proteome</keyword>
<feature type="chain" id="PRO_5046203012" evidence="1">
    <location>
        <begin position="29"/>
        <end position="302"/>
    </location>
</feature>
<accession>A0ABW0HSH8</accession>
<evidence type="ECO:0000259" key="2">
    <source>
        <dbReference type="PROSITE" id="PS51272"/>
    </source>
</evidence>
<reference evidence="4" key="1">
    <citation type="journal article" date="2019" name="Int. J. Syst. Evol. Microbiol.">
        <title>The Global Catalogue of Microorganisms (GCM) 10K type strain sequencing project: providing services to taxonomists for standard genome sequencing and annotation.</title>
        <authorList>
            <consortium name="The Broad Institute Genomics Platform"/>
            <consortium name="The Broad Institute Genome Sequencing Center for Infectious Disease"/>
            <person name="Wu L."/>
            <person name="Ma J."/>
        </authorList>
    </citation>
    <scope>NUCLEOTIDE SEQUENCE [LARGE SCALE GENOMIC DNA]</scope>
    <source>
        <strain evidence="4">CGMCC 1.18575</strain>
    </source>
</reference>
<dbReference type="InterPro" id="IPR001119">
    <property type="entry name" value="SLH_dom"/>
</dbReference>
<evidence type="ECO:0000256" key="1">
    <source>
        <dbReference type="SAM" id="SignalP"/>
    </source>
</evidence>
<name>A0ABW0HSH8_9BACL</name>
<protein>
    <submittedName>
        <fullName evidence="3">S-layer homology domain-containing protein</fullName>
    </submittedName>
</protein>
<feature type="signal peptide" evidence="1">
    <location>
        <begin position="1"/>
        <end position="28"/>
    </location>
</feature>
<dbReference type="Proteomes" id="UP001596113">
    <property type="component" value="Unassembled WGS sequence"/>
</dbReference>
<feature type="domain" description="SLH" evidence="2">
    <location>
        <begin position="134"/>
        <end position="197"/>
    </location>
</feature>
<dbReference type="EMBL" id="JBHSMI010000020">
    <property type="protein sequence ID" value="MFC5403126.1"/>
    <property type="molecule type" value="Genomic_DNA"/>
</dbReference>
<organism evidence="3 4">
    <name type="scientific">Cohnella soli</name>
    <dbReference type="NCBI Taxonomy" id="425005"/>
    <lineage>
        <taxon>Bacteria</taxon>
        <taxon>Bacillati</taxon>
        <taxon>Bacillota</taxon>
        <taxon>Bacilli</taxon>
        <taxon>Bacillales</taxon>
        <taxon>Paenibacillaceae</taxon>
        <taxon>Cohnella</taxon>
    </lineage>
</organism>
<evidence type="ECO:0000313" key="3">
    <source>
        <dbReference type="EMBL" id="MFC5403126.1"/>
    </source>
</evidence>
<gene>
    <name evidence="3" type="ORF">ACFPOF_10335</name>
</gene>
<dbReference type="RefSeq" id="WP_378132188.1">
    <property type="nucleotide sequence ID" value="NZ_JBHSMI010000020.1"/>
</dbReference>
<sequence>MKTKRKLPIALLALVVAFCLTLSGSAFANNNSSKHGNNADNAAIDVATSVTLIVKGLGLNIDNLRFIKEPKASDYFTKVKDNASYANDFIIAQYNGLGLPKDINPAAKVTREQFSVWLYGALSHKGDYAWVEIFANIKDAKNISKTSMEAIQRLLIAKVVTLDSKGYFYPKNKVTVAQAKTMVARTATFIKNTKPIPQPETPVLFDPQVTTEKETDAVSKVTLTVKAPHAGYGLIITGIKFDGDTAYIQYKALPPDPDKMYAQVITELKAVTYVASNYKVAPEPQLIVDPAPGGSTGFPIAS</sequence>
<comment type="caution">
    <text evidence="3">The sequence shown here is derived from an EMBL/GenBank/DDBJ whole genome shotgun (WGS) entry which is preliminary data.</text>
</comment>
<dbReference type="Pfam" id="PF00395">
    <property type="entry name" value="SLH"/>
    <property type="match status" value="1"/>
</dbReference>
<keyword evidence="1" id="KW-0732">Signal</keyword>
<evidence type="ECO:0000313" key="4">
    <source>
        <dbReference type="Proteomes" id="UP001596113"/>
    </source>
</evidence>
<proteinExistence type="predicted"/>
<dbReference type="PROSITE" id="PS51272">
    <property type="entry name" value="SLH"/>
    <property type="match status" value="1"/>
</dbReference>